<dbReference type="Gene3D" id="3.30.428.10">
    <property type="entry name" value="HIT-like"/>
    <property type="match status" value="1"/>
</dbReference>
<dbReference type="AlphaFoldDB" id="A0A2P2K443"/>
<proteinExistence type="predicted"/>
<dbReference type="InterPro" id="IPR039383">
    <property type="entry name" value="FHIT"/>
</dbReference>
<feature type="short sequence motif" description="Histidine triad motif" evidence="6">
    <location>
        <begin position="166"/>
        <end position="170"/>
    </location>
</feature>
<feature type="site" description="Important for induction of apoptosis" evidence="5">
    <location>
        <position position="186"/>
    </location>
</feature>
<comment type="catalytic activity">
    <reaction evidence="7">
        <text>P(1),P(3)-bis(5'-adenosyl) triphosphate + H2O = AMP + ADP + 2 H(+)</text>
        <dbReference type="Rhea" id="RHEA:13893"/>
        <dbReference type="ChEBI" id="CHEBI:15377"/>
        <dbReference type="ChEBI" id="CHEBI:15378"/>
        <dbReference type="ChEBI" id="CHEBI:58529"/>
        <dbReference type="ChEBI" id="CHEBI:456215"/>
        <dbReference type="ChEBI" id="CHEBI:456216"/>
        <dbReference type="EC" id="3.6.1.29"/>
    </reaction>
</comment>
<protein>
    <recommendedName>
        <fullName evidence="7">Bis(5'-adenosyl)-triphosphatase</fullName>
        <ecNumber evidence="7">3.6.1.29</ecNumber>
    </recommendedName>
</protein>
<evidence type="ECO:0000256" key="6">
    <source>
        <dbReference type="PROSITE-ProRule" id="PRU00464"/>
    </source>
</evidence>
<accession>A0A2P2K443</accession>
<dbReference type="PANTHER" id="PTHR46243:SF1">
    <property type="entry name" value="BIS(5'-ADENOSYL)-TRIPHOSPHATASE"/>
    <property type="match status" value="1"/>
</dbReference>
<keyword evidence="1 7" id="KW-0547">Nucleotide-binding</keyword>
<keyword evidence="2 7" id="KW-0378">Hydrolase</keyword>
<feature type="coiled-coil region" evidence="8">
    <location>
        <begin position="186"/>
        <end position="213"/>
    </location>
</feature>
<evidence type="ECO:0000256" key="3">
    <source>
        <dbReference type="PIRSR" id="PIRSR639383-1"/>
    </source>
</evidence>
<evidence type="ECO:0000256" key="7">
    <source>
        <dbReference type="RuleBase" id="RU366076"/>
    </source>
</evidence>
<feature type="binding site" evidence="4">
    <location>
        <position position="99"/>
    </location>
    <ligand>
        <name>substrate</name>
    </ligand>
</feature>
<evidence type="ECO:0000256" key="8">
    <source>
        <dbReference type="SAM" id="Coils"/>
    </source>
</evidence>
<feature type="active site" description="Tele-AMP-histidine intermediate" evidence="3">
    <location>
        <position position="168"/>
    </location>
</feature>
<reference evidence="10" key="1">
    <citation type="submission" date="2018-02" db="EMBL/GenBank/DDBJ databases">
        <title>Rhizophora mucronata_Transcriptome.</title>
        <authorList>
            <person name="Meera S.P."/>
            <person name="Sreeshan A."/>
            <person name="Augustine A."/>
        </authorList>
    </citation>
    <scope>NUCLEOTIDE SEQUENCE</scope>
    <source>
        <tissue evidence="10">Leaf</tissue>
    </source>
</reference>
<dbReference type="PROSITE" id="PS51084">
    <property type="entry name" value="HIT_2"/>
    <property type="match status" value="1"/>
</dbReference>
<dbReference type="GO" id="GO:0000166">
    <property type="term" value="F:nucleotide binding"/>
    <property type="evidence" value="ECO:0007669"/>
    <property type="project" value="UniProtKB-KW"/>
</dbReference>
<dbReference type="EMBL" id="GGEC01020022">
    <property type="protein sequence ID" value="MBX00506.1"/>
    <property type="molecule type" value="Transcribed_RNA"/>
</dbReference>
<evidence type="ECO:0000259" key="9">
    <source>
        <dbReference type="PROSITE" id="PS51084"/>
    </source>
</evidence>
<dbReference type="PANTHER" id="PTHR46243">
    <property type="entry name" value="BIS(5'-ADENOSYL)-TRIPHOSPHATASE"/>
    <property type="match status" value="1"/>
</dbReference>
<feature type="domain" description="HIT" evidence="9">
    <location>
        <begin position="73"/>
        <end position="181"/>
    </location>
</feature>
<evidence type="ECO:0000313" key="10">
    <source>
        <dbReference type="EMBL" id="MBX00506.1"/>
    </source>
</evidence>
<evidence type="ECO:0000256" key="1">
    <source>
        <dbReference type="ARBA" id="ARBA00022741"/>
    </source>
</evidence>
<evidence type="ECO:0000256" key="4">
    <source>
        <dbReference type="PIRSR" id="PIRSR639383-2"/>
    </source>
</evidence>
<dbReference type="GO" id="GO:0047627">
    <property type="term" value="F:adenylylsulfatase activity"/>
    <property type="evidence" value="ECO:0007669"/>
    <property type="project" value="UniProtKB-ARBA"/>
</dbReference>
<evidence type="ECO:0000256" key="5">
    <source>
        <dbReference type="PIRSR" id="PIRSR639383-3"/>
    </source>
</evidence>
<dbReference type="InterPro" id="IPR036265">
    <property type="entry name" value="HIT-like_sf"/>
</dbReference>
<evidence type="ECO:0000256" key="2">
    <source>
        <dbReference type="ARBA" id="ARBA00022801"/>
    </source>
</evidence>
<comment type="cofactor">
    <cofactor evidence="7">
        <name>Mn(2+)</name>
        <dbReference type="ChEBI" id="CHEBI:29035"/>
    </cofactor>
</comment>
<dbReference type="EC" id="3.6.1.29" evidence="7"/>
<dbReference type="FunFam" id="3.30.428.10:FF:000011">
    <property type="entry name" value="Fragile histidine triad"/>
    <property type="match status" value="1"/>
</dbReference>
<dbReference type="Pfam" id="PF01230">
    <property type="entry name" value="HIT"/>
    <property type="match status" value="1"/>
</dbReference>
<dbReference type="SUPFAM" id="SSF54197">
    <property type="entry name" value="HIT-like"/>
    <property type="match status" value="1"/>
</dbReference>
<dbReference type="InterPro" id="IPR011146">
    <property type="entry name" value="HIT-like"/>
</dbReference>
<feature type="binding site" evidence="4">
    <location>
        <position position="155"/>
    </location>
    <ligand>
        <name>substrate</name>
    </ligand>
</feature>
<keyword evidence="8" id="KW-0175">Coiled coil</keyword>
<dbReference type="InterPro" id="IPR019808">
    <property type="entry name" value="Histidine_triad_CS"/>
</dbReference>
<sequence>MFSDKKKKEKMAINLLPSRGLPSIVLAIAQASRHAHGRLPIRCCSSREFRPRSTIATTGDSAVERGQMSSDGNYYGFGPYRIDSKEVFYLTNLSFAMVNLRPILPGHVLICPRREVKRFGDLTAEETIDLWLTAKKVGTQLECFHKATSLTFTIQDGPEAGQSVPHVHIHIVPRKGGDFEENDQIYDAIDEKEKELKQKLDLDKERKDRSLEERVQEADAYRLLFS</sequence>
<feature type="binding site" evidence="4">
    <location>
        <begin position="161"/>
        <end position="164"/>
    </location>
    <ligand>
        <name>substrate</name>
    </ligand>
</feature>
<dbReference type="GO" id="GO:0047710">
    <property type="term" value="F:bis(5'-adenosyl)-triphosphatase activity"/>
    <property type="evidence" value="ECO:0007669"/>
    <property type="project" value="UniProtKB-UniRule"/>
</dbReference>
<name>A0A2P2K443_RHIMU</name>
<dbReference type="CDD" id="cd01275">
    <property type="entry name" value="FHIT"/>
    <property type="match status" value="1"/>
</dbReference>
<dbReference type="PROSITE" id="PS00892">
    <property type="entry name" value="HIT_1"/>
    <property type="match status" value="1"/>
</dbReference>
<organism evidence="10">
    <name type="scientific">Rhizophora mucronata</name>
    <name type="common">Asiatic mangrove</name>
    <dbReference type="NCBI Taxonomy" id="61149"/>
    <lineage>
        <taxon>Eukaryota</taxon>
        <taxon>Viridiplantae</taxon>
        <taxon>Streptophyta</taxon>
        <taxon>Embryophyta</taxon>
        <taxon>Tracheophyta</taxon>
        <taxon>Spermatophyta</taxon>
        <taxon>Magnoliopsida</taxon>
        <taxon>eudicotyledons</taxon>
        <taxon>Gunneridae</taxon>
        <taxon>Pentapetalae</taxon>
        <taxon>rosids</taxon>
        <taxon>fabids</taxon>
        <taxon>Malpighiales</taxon>
        <taxon>Rhizophoraceae</taxon>
        <taxon>Rhizophora</taxon>
    </lineage>
</organism>
<feature type="binding site" evidence="4">
    <location>
        <position position="170"/>
    </location>
    <ligand>
        <name>substrate</name>
    </ligand>
</feature>
<dbReference type="InterPro" id="IPR051884">
    <property type="entry name" value="Bis(5'-adenosyl)-TPase_reg"/>
</dbReference>